<reference evidence="2" key="1">
    <citation type="journal article" date="2023" name="Front. Plant Sci.">
        <title>Chromosomal-level genome assembly of Melastoma candidum provides insights into trichome evolution.</title>
        <authorList>
            <person name="Zhong Y."/>
            <person name="Wu W."/>
            <person name="Sun C."/>
            <person name="Zou P."/>
            <person name="Liu Y."/>
            <person name="Dai S."/>
            <person name="Zhou R."/>
        </authorList>
    </citation>
    <scope>NUCLEOTIDE SEQUENCE [LARGE SCALE GENOMIC DNA]</scope>
</reference>
<organism evidence="1 2">
    <name type="scientific">Melastoma candidum</name>
    <dbReference type="NCBI Taxonomy" id="119954"/>
    <lineage>
        <taxon>Eukaryota</taxon>
        <taxon>Viridiplantae</taxon>
        <taxon>Streptophyta</taxon>
        <taxon>Embryophyta</taxon>
        <taxon>Tracheophyta</taxon>
        <taxon>Spermatophyta</taxon>
        <taxon>Magnoliopsida</taxon>
        <taxon>eudicotyledons</taxon>
        <taxon>Gunneridae</taxon>
        <taxon>Pentapetalae</taxon>
        <taxon>rosids</taxon>
        <taxon>malvids</taxon>
        <taxon>Myrtales</taxon>
        <taxon>Melastomataceae</taxon>
        <taxon>Melastomatoideae</taxon>
        <taxon>Melastomateae</taxon>
        <taxon>Melastoma</taxon>
    </lineage>
</organism>
<proteinExistence type="predicted"/>
<protein>
    <submittedName>
        <fullName evidence="1">Uncharacterized protein</fullName>
    </submittedName>
</protein>
<accession>A0ACB9QQK2</accession>
<evidence type="ECO:0000313" key="1">
    <source>
        <dbReference type="EMBL" id="KAI4368904.1"/>
    </source>
</evidence>
<evidence type="ECO:0000313" key="2">
    <source>
        <dbReference type="Proteomes" id="UP001057402"/>
    </source>
</evidence>
<gene>
    <name evidence="1" type="ORF">MLD38_017408</name>
</gene>
<sequence length="656" mass="73831">MPEDTSRRFPSSLVGPILSSHPEKSGRKGRDFLSEDESPPSPVHSPEAIIDYYNLNLKDKPDKHTHEIKQNRMNAKKHLAAIGWRFSYGLLLSPSNGGAGLLVVAENRKLGDAMLTSESGTSGDLSKANTWGSRNSGHCSSIEESSHQSTTYWTRGSSFDHAVEASRPARVLRSTKRVRKEDSRPNQANPKTLLSWLIDQNIMLPREKLNCRSDVNSLSLAVGRASRLGIKCSCCQAVFNLRAFINYAGITHSRPTSKIFLADGRSLLDCQLQALCGKGSSRLMKESDTSRRRSKRHKAENDYICTVCHDGGETILCDQCPSSFHMECIGLTEVPNGEWFCPLCCCTICKHRQFVQTTISEDLDVLVEKTIIIGKDNLKWTLLKCPKHDPYSQDAPDMEAKVEIQSKLHLALDVMHECFETVKEPFTNSDLVEDVIFNRGSPLHRLNFRGFYTVLLERADELITVTTDLWKKSGRSASCWYEISLSPTWNVSHSDEHIGKDIRGIRSGATRSSCCSWIVEHMDHIIWFKQMTESERGRFRSYAFLDFQGTIMCHKELQDVTTGEPSLPEGMRMNLPMDYNSIAESNNNKDHSDPLQKEGHDHMQYTEHYIGSSGRLISGIGQDVQQFKEDNGYNSLDHDTNGGHYFDNGGILKSSR</sequence>
<dbReference type="Proteomes" id="UP001057402">
    <property type="component" value="Chromosome 5"/>
</dbReference>
<dbReference type="EMBL" id="CM042884">
    <property type="protein sequence ID" value="KAI4368904.1"/>
    <property type="molecule type" value="Genomic_DNA"/>
</dbReference>
<name>A0ACB9QQK2_9MYRT</name>
<keyword evidence="2" id="KW-1185">Reference proteome</keyword>
<comment type="caution">
    <text evidence="1">The sequence shown here is derived from an EMBL/GenBank/DDBJ whole genome shotgun (WGS) entry which is preliminary data.</text>
</comment>